<evidence type="ECO:0000313" key="18">
    <source>
        <dbReference type="Proteomes" id="UP000008672"/>
    </source>
</evidence>
<dbReference type="PROSITE" id="PS01187">
    <property type="entry name" value="EGF_CA"/>
    <property type="match status" value="2"/>
</dbReference>
<dbReference type="HOGENOM" id="CLU_027075_2_1_1"/>
<dbReference type="InterPro" id="IPR049883">
    <property type="entry name" value="NOTCH1_EGF-like"/>
</dbReference>
<dbReference type="InterPro" id="IPR009030">
    <property type="entry name" value="Growth_fac_rcpt_cys_sf"/>
</dbReference>
<keyword evidence="18" id="KW-1185">Reference proteome</keyword>
<dbReference type="GO" id="GO:0016020">
    <property type="term" value="C:membrane"/>
    <property type="evidence" value="ECO:0007669"/>
    <property type="project" value="UniProtKB-SubCell"/>
</dbReference>
<evidence type="ECO:0000256" key="13">
    <source>
        <dbReference type="SAM" id="Phobius"/>
    </source>
</evidence>
<evidence type="ECO:0000256" key="2">
    <source>
        <dbReference type="ARBA" id="ARBA00022536"/>
    </source>
</evidence>
<keyword evidence="6" id="KW-0430">Lectin</keyword>
<dbReference type="PROSITE" id="PS50041">
    <property type="entry name" value="C_TYPE_LECTIN_2"/>
    <property type="match status" value="1"/>
</dbReference>
<evidence type="ECO:0000259" key="16">
    <source>
        <dbReference type="PROSITE" id="PS50041"/>
    </source>
</evidence>
<dbReference type="InterPro" id="IPR018097">
    <property type="entry name" value="EGF_Ca-bd_CS"/>
</dbReference>
<dbReference type="PANTHER" id="PTHR14789">
    <property type="entry name" value="CHONDROLECTIN VARIANT CHODLFDELTAE"/>
    <property type="match status" value="1"/>
</dbReference>
<feature type="chain" id="PRO_5003581232" description="Thrombomodulin" evidence="14">
    <location>
        <begin position="25"/>
        <end position="558"/>
    </location>
</feature>
<dbReference type="Ensembl" id="ENSLACT00000020535.1">
    <property type="protein sequence ID" value="ENSLACP00000020395.1"/>
    <property type="gene ID" value="ENSLACG00000017923.1"/>
</dbReference>
<dbReference type="InterPro" id="IPR026823">
    <property type="entry name" value="cEGF"/>
</dbReference>
<dbReference type="Gene3D" id="2.10.25.10">
    <property type="entry name" value="Laminin"/>
    <property type="match status" value="6"/>
</dbReference>
<dbReference type="PANTHER" id="PTHR14789:SF9">
    <property type="entry name" value="THROMBOMODULIN"/>
    <property type="match status" value="1"/>
</dbReference>
<evidence type="ECO:0000313" key="17">
    <source>
        <dbReference type="Ensembl" id="ENSLACP00000020395.1"/>
    </source>
</evidence>
<dbReference type="InterPro" id="IPR000152">
    <property type="entry name" value="EGF-type_Asp/Asn_hydroxyl_site"/>
</dbReference>
<evidence type="ECO:0000256" key="7">
    <source>
        <dbReference type="ARBA" id="ARBA00022737"/>
    </source>
</evidence>
<keyword evidence="5 14" id="KW-0732">Signal</keyword>
<reference evidence="17" key="2">
    <citation type="submission" date="2025-08" db="UniProtKB">
        <authorList>
            <consortium name="Ensembl"/>
        </authorList>
    </citation>
    <scope>IDENTIFICATION</scope>
</reference>
<dbReference type="eggNOG" id="ENOG502R1T7">
    <property type="taxonomic scope" value="Eukaryota"/>
</dbReference>
<dbReference type="SMART" id="SM00034">
    <property type="entry name" value="CLECT"/>
    <property type="match status" value="1"/>
</dbReference>
<evidence type="ECO:0000259" key="15">
    <source>
        <dbReference type="PROSITE" id="PS50026"/>
    </source>
</evidence>
<dbReference type="InterPro" id="IPR051505">
    <property type="entry name" value="C-type_lectin_domain"/>
</dbReference>
<dbReference type="SMART" id="SM00181">
    <property type="entry name" value="EGF"/>
    <property type="match status" value="6"/>
</dbReference>
<reference evidence="17" key="3">
    <citation type="submission" date="2025-09" db="UniProtKB">
        <authorList>
            <consortium name="Ensembl"/>
        </authorList>
    </citation>
    <scope>IDENTIFICATION</scope>
</reference>
<evidence type="ECO:0000256" key="14">
    <source>
        <dbReference type="SAM" id="SignalP"/>
    </source>
</evidence>
<dbReference type="SMART" id="SM00179">
    <property type="entry name" value="EGF_CA"/>
    <property type="match status" value="4"/>
</dbReference>
<feature type="domain" description="EGF-like" evidence="15">
    <location>
        <begin position="423"/>
        <end position="461"/>
    </location>
</feature>
<keyword evidence="9 13" id="KW-0472">Membrane</keyword>
<evidence type="ECO:0000256" key="3">
    <source>
        <dbReference type="ARBA" id="ARBA00022553"/>
    </source>
</evidence>
<protein>
    <recommendedName>
        <fullName evidence="19">Thrombomodulin</fullName>
    </recommendedName>
</protein>
<evidence type="ECO:0000256" key="6">
    <source>
        <dbReference type="ARBA" id="ARBA00022734"/>
    </source>
</evidence>
<dbReference type="FunCoup" id="H3BES4">
    <property type="interactions" value="93"/>
</dbReference>
<feature type="signal peptide" evidence="14">
    <location>
        <begin position="1"/>
        <end position="24"/>
    </location>
</feature>
<dbReference type="GO" id="GO:0005737">
    <property type="term" value="C:cytoplasm"/>
    <property type="evidence" value="ECO:0007669"/>
    <property type="project" value="TreeGrafter"/>
</dbReference>
<dbReference type="InParanoid" id="H3BES4"/>
<evidence type="ECO:0000256" key="4">
    <source>
        <dbReference type="ARBA" id="ARBA00022692"/>
    </source>
</evidence>
<dbReference type="InterPro" id="IPR000742">
    <property type="entry name" value="EGF"/>
</dbReference>
<dbReference type="GO" id="GO:0030246">
    <property type="term" value="F:carbohydrate binding"/>
    <property type="evidence" value="ECO:0007669"/>
    <property type="project" value="UniProtKB-KW"/>
</dbReference>
<dbReference type="PIRSF" id="PIRSF001775">
    <property type="entry name" value="CD93/CD141"/>
    <property type="match status" value="1"/>
</dbReference>
<evidence type="ECO:0000256" key="8">
    <source>
        <dbReference type="ARBA" id="ARBA00022989"/>
    </source>
</evidence>
<dbReference type="AlphaFoldDB" id="H3BES4"/>
<organism evidence="17 18">
    <name type="scientific">Latimeria chalumnae</name>
    <name type="common">Coelacanth</name>
    <dbReference type="NCBI Taxonomy" id="7897"/>
    <lineage>
        <taxon>Eukaryota</taxon>
        <taxon>Metazoa</taxon>
        <taxon>Chordata</taxon>
        <taxon>Craniata</taxon>
        <taxon>Vertebrata</taxon>
        <taxon>Euteleostomi</taxon>
        <taxon>Coelacanthiformes</taxon>
        <taxon>Coelacanthidae</taxon>
        <taxon>Latimeria</taxon>
    </lineage>
</organism>
<evidence type="ECO:0000256" key="1">
    <source>
        <dbReference type="ARBA" id="ARBA00004479"/>
    </source>
</evidence>
<keyword evidence="2 12" id="KW-0245">EGF-like domain</keyword>
<keyword evidence="11" id="KW-0325">Glycoprotein</keyword>
<reference evidence="18" key="1">
    <citation type="submission" date="2011-08" db="EMBL/GenBank/DDBJ databases">
        <title>The draft genome of Latimeria chalumnae.</title>
        <authorList>
            <person name="Di Palma F."/>
            <person name="Alfoldi J."/>
            <person name="Johnson J."/>
            <person name="Berlin A."/>
            <person name="Gnerre S."/>
            <person name="Jaffe D."/>
            <person name="MacCallum I."/>
            <person name="Young S."/>
            <person name="Walker B.J."/>
            <person name="Lander E."/>
            <person name="Lindblad-Toh K."/>
        </authorList>
    </citation>
    <scope>NUCLEOTIDE SEQUENCE [LARGE SCALE GENOMIC DNA]</scope>
    <source>
        <strain evidence="18">Wild caught</strain>
    </source>
</reference>
<dbReference type="InterPro" id="IPR016187">
    <property type="entry name" value="CTDL_fold"/>
</dbReference>
<dbReference type="STRING" id="7897.ENSLACP00000020395"/>
<dbReference type="CDD" id="cd00054">
    <property type="entry name" value="EGF_CA"/>
    <property type="match status" value="3"/>
</dbReference>
<dbReference type="Bgee" id="ENSLACG00000017923">
    <property type="expression patterns" value="Expressed in muscle tissue and 6 other cell types or tissues"/>
</dbReference>
<evidence type="ECO:0000256" key="11">
    <source>
        <dbReference type="ARBA" id="ARBA00023180"/>
    </source>
</evidence>
<dbReference type="Proteomes" id="UP000008672">
    <property type="component" value="Unassembled WGS sequence"/>
</dbReference>
<keyword evidence="3" id="KW-0597">Phosphoprotein</keyword>
<comment type="subcellular location">
    <subcellularLocation>
        <location evidence="1">Membrane</location>
        <topology evidence="1">Single-pass type I membrane protein</topology>
    </subcellularLocation>
</comment>
<accession>H3BES4</accession>
<dbReference type="Pfam" id="PF25444">
    <property type="entry name" value="THBD"/>
    <property type="match status" value="1"/>
</dbReference>
<keyword evidence="7" id="KW-0677">Repeat</keyword>
<evidence type="ECO:0000256" key="10">
    <source>
        <dbReference type="ARBA" id="ARBA00023157"/>
    </source>
</evidence>
<dbReference type="EMBL" id="AFYH01031699">
    <property type="status" value="NOT_ANNOTATED_CDS"/>
    <property type="molecule type" value="Genomic_DNA"/>
</dbReference>
<dbReference type="GO" id="GO:0050772">
    <property type="term" value="P:positive regulation of axonogenesis"/>
    <property type="evidence" value="ECO:0007669"/>
    <property type="project" value="TreeGrafter"/>
</dbReference>
<dbReference type="Pfam" id="PF12662">
    <property type="entry name" value="cEGF"/>
    <property type="match status" value="2"/>
</dbReference>
<dbReference type="SUPFAM" id="SSF57196">
    <property type="entry name" value="EGF/Laminin"/>
    <property type="match status" value="2"/>
</dbReference>
<dbReference type="GO" id="GO:0005509">
    <property type="term" value="F:calcium ion binding"/>
    <property type="evidence" value="ECO:0007669"/>
    <property type="project" value="InterPro"/>
</dbReference>
<comment type="caution">
    <text evidence="12">Lacks conserved residue(s) required for the propagation of feature annotation.</text>
</comment>
<dbReference type="GeneTree" id="ENSGT00940000156996"/>
<dbReference type="InterPro" id="IPR001881">
    <property type="entry name" value="EGF-like_Ca-bd_dom"/>
</dbReference>
<dbReference type="InterPro" id="IPR016186">
    <property type="entry name" value="C-type_lectin-like/link_sf"/>
</dbReference>
<keyword evidence="10" id="KW-1015">Disulfide bond</keyword>
<dbReference type="InterPro" id="IPR001304">
    <property type="entry name" value="C-type_lectin-like"/>
</dbReference>
<feature type="transmembrane region" description="Helical" evidence="13">
    <location>
        <begin position="495"/>
        <end position="523"/>
    </location>
</feature>
<dbReference type="PROSITE" id="PS50026">
    <property type="entry name" value="EGF_3"/>
    <property type="match status" value="1"/>
</dbReference>
<sequence>TMFSVLASVLTIAQFALLEALSQADRAVCIANECYAIYSTPIEFNQANSICASKKGGLVTVRTTVASEAISVLQHNLAQAEGEFWIGLQLPEGKCVDSSTKLRGYQWVTGDESTDYTNWKENDSSACGPMCVAVSSNQTWVEKPCNAAVSGFLCGYSYAEMCPRLSELDDISVIYNTPFGIEGKDFLELPPDTVAVTLLHPSEFRCSDTGNGKLGWKSFNKDPWDCRIENGGCEYSCEVLNNKPQCTCPLGKGLNEDQFTCSTSPDFCASSPCHHLCVNYNHSFLCMCRDGFELTDDGRTCKDIDDCRRNPGICDQRCINTEGAFRCECNLGYKLKRNKCYDIDECVDLDIYPCQQECKNSEGSYTCLCPKGYVIDAKNPQKCKCNASECPPLRCDPVDTWSCFCSEGFVLAPNSNGTLRCFNIDECAANYCDHICENTFGGFKCSCRKGFRLQEDGTTCEPVGSTEQEGSTGMPFSTTISIISTTSRPEVDGTILTLGALLGIIVGLVVLALFIIIVIYCVFKKRANWKTSTDYKCNATDQGVNLQHVSTGEDPQYM</sequence>
<evidence type="ECO:0000256" key="9">
    <source>
        <dbReference type="ARBA" id="ARBA00023136"/>
    </source>
</evidence>
<proteinExistence type="predicted"/>
<dbReference type="FunFam" id="2.10.25.10:FF:000005">
    <property type="entry name" value="Fibrillin 2"/>
    <property type="match status" value="1"/>
</dbReference>
<dbReference type="PROSITE" id="PS01186">
    <property type="entry name" value="EGF_2"/>
    <property type="match status" value="2"/>
</dbReference>
<dbReference type="Gene3D" id="3.10.100.10">
    <property type="entry name" value="Mannose-Binding Protein A, subunit A"/>
    <property type="match status" value="1"/>
</dbReference>
<dbReference type="InterPro" id="IPR057350">
    <property type="entry name" value="THBD"/>
</dbReference>
<keyword evidence="4 13" id="KW-0812">Transmembrane</keyword>
<dbReference type="SUPFAM" id="SSF57184">
    <property type="entry name" value="Growth factor receptor domain"/>
    <property type="match status" value="1"/>
</dbReference>
<dbReference type="PROSITE" id="PS00010">
    <property type="entry name" value="ASX_HYDROXYL"/>
    <property type="match status" value="3"/>
</dbReference>
<name>H3BES4_LATCH</name>
<dbReference type="PRINTS" id="PR00907">
    <property type="entry name" value="THRMBOMODULN"/>
</dbReference>
<feature type="domain" description="C-type lectin" evidence="16">
    <location>
        <begin position="30"/>
        <end position="146"/>
    </location>
</feature>
<dbReference type="OMA" id="CEMGECH"/>
<evidence type="ECO:0000256" key="5">
    <source>
        <dbReference type="ARBA" id="ARBA00022729"/>
    </source>
</evidence>
<dbReference type="SUPFAM" id="SSF56436">
    <property type="entry name" value="C-type lectin-like"/>
    <property type="match status" value="1"/>
</dbReference>
<keyword evidence="8 13" id="KW-1133">Transmembrane helix</keyword>
<evidence type="ECO:0008006" key="19">
    <source>
        <dbReference type="Google" id="ProtNLM"/>
    </source>
</evidence>
<dbReference type="Pfam" id="PF07645">
    <property type="entry name" value="EGF_CA"/>
    <property type="match status" value="1"/>
</dbReference>
<evidence type="ECO:0000256" key="12">
    <source>
        <dbReference type="PROSITE-ProRule" id="PRU00076"/>
    </source>
</evidence>